<protein>
    <submittedName>
        <fullName evidence="1">Uncharacterized protein</fullName>
    </submittedName>
</protein>
<gene>
    <name evidence="1" type="ORF">TGDOM2_363600</name>
</gene>
<name>A0A086KFD2_TOXGO</name>
<evidence type="ECO:0000313" key="2">
    <source>
        <dbReference type="Proteomes" id="UP000028837"/>
    </source>
</evidence>
<comment type="caution">
    <text evidence="1">The sequence shown here is derived from an EMBL/GenBank/DDBJ whole genome shotgun (WGS) entry which is preliminary data.</text>
</comment>
<dbReference type="EMBL" id="AHZU02000548">
    <property type="protein sequence ID" value="KFG43100.1"/>
    <property type="molecule type" value="Genomic_DNA"/>
</dbReference>
<organism evidence="1 2">
    <name type="scientific">Toxoplasma gondii GAB2-2007-GAL-DOM2</name>
    <dbReference type="NCBI Taxonomy" id="1130820"/>
    <lineage>
        <taxon>Eukaryota</taxon>
        <taxon>Sar</taxon>
        <taxon>Alveolata</taxon>
        <taxon>Apicomplexa</taxon>
        <taxon>Conoidasida</taxon>
        <taxon>Coccidia</taxon>
        <taxon>Eucoccidiorida</taxon>
        <taxon>Eimeriorina</taxon>
        <taxon>Sarcocystidae</taxon>
        <taxon>Toxoplasma</taxon>
    </lineage>
</organism>
<proteinExistence type="predicted"/>
<reference evidence="1 2" key="1">
    <citation type="submission" date="2014-02" db="EMBL/GenBank/DDBJ databases">
        <authorList>
            <person name="Sibley D."/>
            <person name="Venepally P."/>
            <person name="Karamycheva S."/>
            <person name="Hadjithomas M."/>
            <person name="Khan A."/>
            <person name="Brunk B."/>
            <person name="Roos D."/>
            <person name="Caler E."/>
            <person name="Lorenzi H."/>
        </authorList>
    </citation>
    <scope>NUCLEOTIDE SEQUENCE [LARGE SCALE GENOMIC DNA]</scope>
    <source>
        <strain evidence="1 2">GAB2-2007-GAL-DOM2</strain>
    </source>
</reference>
<evidence type="ECO:0000313" key="1">
    <source>
        <dbReference type="EMBL" id="KFG43100.1"/>
    </source>
</evidence>
<dbReference type="Proteomes" id="UP000028837">
    <property type="component" value="Unassembled WGS sequence"/>
</dbReference>
<sequence>MVSEAFTSNGQALPSSVFTLTDNAIGENVFFLRRLAFFSENSSVQRLSAMLPTHNVEAVALLFKLIFSLSVTLHSPSFARFPATATARTDKKSLGETDTREAPPLLVCLYAVCKWDSEKRRREERSGE</sequence>
<dbReference type="VEuPathDB" id="ToxoDB:TGDOM2_363600"/>
<dbReference type="AlphaFoldDB" id="A0A086KFD2"/>
<accession>A0A086KFD2</accession>